<evidence type="ECO:0000313" key="1">
    <source>
        <dbReference type="EMBL" id="JAA80626.1"/>
    </source>
</evidence>
<reference evidence="1" key="1">
    <citation type="journal article" date="2013" name="BMC Genomics">
        <title>Unscrambling butterfly oogenesis.</title>
        <authorList>
            <person name="Carter J.M."/>
            <person name="Baker S.C."/>
            <person name="Pink R."/>
            <person name="Carter D.R."/>
            <person name="Collins A."/>
            <person name="Tomlin J."/>
            <person name="Gibbs M."/>
            <person name="Breuker C.J."/>
        </authorList>
    </citation>
    <scope>NUCLEOTIDE SEQUENCE</scope>
    <source>
        <tissue evidence="1">Ovary</tissue>
    </source>
</reference>
<protein>
    <submittedName>
        <fullName evidence="1">Uncharacterized protein</fullName>
    </submittedName>
</protein>
<proteinExistence type="predicted"/>
<name>S4NPA1_9NEOP</name>
<sequence>VHDREMRDTDMTIEKKLHSTVVETIVQPSEICNQQLKSGKQKDIVEIDPSVHDRKMRDIVMTIENKL</sequence>
<feature type="non-terminal residue" evidence="1">
    <location>
        <position position="67"/>
    </location>
</feature>
<dbReference type="AlphaFoldDB" id="S4NPA1"/>
<organism evidence="1">
    <name type="scientific">Pararge aegeria</name>
    <name type="common">speckled wood butterfly</name>
    <dbReference type="NCBI Taxonomy" id="116150"/>
    <lineage>
        <taxon>Eukaryota</taxon>
        <taxon>Metazoa</taxon>
        <taxon>Ecdysozoa</taxon>
        <taxon>Arthropoda</taxon>
        <taxon>Hexapoda</taxon>
        <taxon>Insecta</taxon>
        <taxon>Pterygota</taxon>
        <taxon>Neoptera</taxon>
        <taxon>Endopterygota</taxon>
        <taxon>Lepidoptera</taxon>
        <taxon>Glossata</taxon>
        <taxon>Ditrysia</taxon>
        <taxon>Papilionoidea</taxon>
        <taxon>Nymphalidae</taxon>
        <taxon>Satyrinae</taxon>
        <taxon>Satyrini</taxon>
        <taxon>Parargina</taxon>
        <taxon>Pararge</taxon>
    </lineage>
</organism>
<dbReference type="EMBL" id="GAIX01011934">
    <property type="protein sequence ID" value="JAA80626.1"/>
    <property type="molecule type" value="Transcribed_RNA"/>
</dbReference>
<accession>S4NPA1</accession>
<feature type="non-terminal residue" evidence="1">
    <location>
        <position position="1"/>
    </location>
</feature>
<reference evidence="1" key="2">
    <citation type="submission" date="2013-05" db="EMBL/GenBank/DDBJ databases">
        <authorList>
            <person name="Carter J.-M."/>
            <person name="Baker S.C."/>
            <person name="Pink R."/>
            <person name="Carter D.R.F."/>
            <person name="Collins A."/>
            <person name="Tomlin J."/>
            <person name="Gibbs M."/>
            <person name="Breuker C.J."/>
        </authorList>
    </citation>
    <scope>NUCLEOTIDE SEQUENCE</scope>
    <source>
        <tissue evidence="1">Ovary</tissue>
    </source>
</reference>